<keyword evidence="1" id="KW-0812">Transmembrane</keyword>
<reference evidence="4 5" key="1">
    <citation type="submission" date="2020-08" db="EMBL/GenBank/DDBJ databases">
        <title>Genome sequence of Rhizobiales bacterium strain IZ6.</title>
        <authorList>
            <person name="Nakai R."/>
            <person name="Naganuma T."/>
        </authorList>
    </citation>
    <scope>NUCLEOTIDE SEQUENCE [LARGE SCALE GENOMIC DNA]</scope>
    <source>
        <strain evidence="4 5">IZ6</strain>
    </source>
</reference>
<organism evidence="4 5">
    <name type="scientific">Terrihabitans soli</name>
    <dbReference type="NCBI Taxonomy" id="708113"/>
    <lineage>
        <taxon>Bacteria</taxon>
        <taxon>Pseudomonadati</taxon>
        <taxon>Pseudomonadota</taxon>
        <taxon>Alphaproteobacteria</taxon>
        <taxon>Hyphomicrobiales</taxon>
        <taxon>Terrihabitans</taxon>
    </lineage>
</organism>
<feature type="transmembrane region" description="Helical" evidence="1">
    <location>
        <begin position="506"/>
        <end position="530"/>
    </location>
</feature>
<keyword evidence="1" id="KW-1133">Transmembrane helix</keyword>
<proteinExistence type="predicted"/>
<dbReference type="SUPFAM" id="SSF56801">
    <property type="entry name" value="Acetyl-CoA synthetase-like"/>
    <property type="match status" value="1"/>
</dbReference>
<feature type="transmembrane region" description="Helical" evidence="1">
    <location>
        <begin position="427"/>
        <end position="444"/>
    </location>
</feature>
<dbReference type="Gene3D" id="3.40.50.12780">
    <property type="entry name" value="N-terminal domain of ligase-like"/>
    <property type="match status" value="1"/>
</dbReference>
<accession>A0A6S6QQU2</accession>
<feature type="transmembrane region" description="Helical" evidence="1">
    <location>
        <begin position="542"/>
        <end position="562"/>
    </location>
</feature>
<dbReference type="InterPro" id="IPR036736">
    <property type="entry name" value="ACP-like_sf"/>
</dbReference>
<dbReference type="SUPFAM" id="SSF47336">
    <property type="entry name" value="ACP-like"/>
    <property type="match status" value="1"/>
</dbReference>
<evidence type="ECO:0000313" key="5">
    <source>
        <dbReference type="Proteomes" id="UP000515317"/>
    </source>
</evidence>
<keyword evidence="5" id="KW-1185">Reference proteome</keyword>
<feature type="transmembrane region" description="Helical" evidence="1">
    <location>
        <begin position="616"/>
        <end position="632"/>
    </location>
</feature>
<feature type="transmembrane region" description="Helical" evidence="1">
    <location>
        <begin position="675"/>
        <end position="697"/>
    </location>
</feature>
<dbReference type="EMBL" id="AP023361">
    <property type="protein sequence ID" value="BCJ91936.1"/>
    <property type="molecule type" value="Genomic_DNA"/>
</dbReference>
<dbReference type="Pfam" id="PF00550">
    <property type="entry name" value="PP-binding"/>
    <property type="match status" value="1"/>
</dbReference>
<dbReference type="Pfam" id="PF00501">
    <property type="entry name" value="AMP-binding"/>
    <property type="match status" value="1"/>
</dbReference>
<dbReference type="InterPro" id="IPR042099">
    <property type="entry name" value="ANL_N_sf"/>
</dbReference>
<feature type="transmembrane region" description="Helical" evidence="1">
    <location>
        <begin position="593"/>
        <end position="610"/>
    </location>
</feature>
<dbReference type="PANTHER" id="PTHR43767">
    <property type="entry name" value="LONG-CHAIN-FATTY-ACID--COA LIGASE"/>
    <property type="match status" value="1"/>
</dbReference>
<name>A0A6S6QQU2_9HYPH</name>
<feature type="domain" description="Carrier" evidence="3">
    <location>
        <begin position="337"/>
        <end position="379"/>
    </location>
</feature>
<evidence type="ECO:0000259" key="2">
    <source>
        <dbReference type="Pfam" id="PF00501"/>
    </source>
</evidence>
<feature type="transmembrane region" description="Helical" evidence="1">
    <location>
        <begin position="568"/>
        <end position="586"/>
    </location>
</feature>
<dbReference type="InterPro" id="IPR009081">
    <property type="entry name" value="PP-bd_ACP"/>
</dbReference>
<dbReference type="AlphaFoldDB" id="A0A6S6QQU2"/>
<feature type="transmembrane region" description="Helical" evidence="1">
    <location>
        <begin position="644"/>
        <end position="663"/>
    </location>
</feature>
<evidence type="ECO:0000259" key="3">
    <source>
        <dbReference type="Pfam" id="PF00550"/>
    </source>
</evidence>
<dbReference type="KEGG" id="tso:IZ6_26710"/>
<feature type="domain" description="AMP-dependent synthetase/ligase" evidence="2">
    <location>
        <begin position="1"/>
        <end position="199"/>
    </location>
</feature>
<evidence type="ECO:0000313" key="4">
    <source>
        <dbReference type="EMBL" id="BCJ91936.1"/>
    </source>
</evidence>
<dbReference type="PANTHER" id="PTHR43767:SF1">
    <property type="entry name" value="NONRIBOSOMAL PEPTIDE SYNTHASE PES1 (EUROFUNG)-RELATED"/>
    <property type="match status" value="1"/>
</dbReference>
<feature type="transmembrane region" description="Helical" evidence="1">
    <location>
        <begin position="464"/>
        <end position="486"/>
    </location>
</feature>
<gene>
    <name evidence="4" type="ORF">IZ6_26710</name>
</gene>
<sequence length="726" mass="78897">MPKLVRLSHANLLANARSIIEYLGVRTTDRAITSLPPSYSYGLSVINSHLVAGASLVLTDKSVADEEFWQLFSQHGATSFAGVPHSFDLIERTGALNPPPKSLRYFTQAGGRLSPEKVRALSASAGAAGIGFFVMYGQTEASPRIAYVPPDLLTANPDVIGIPVPGGRLSLENDLGIEIAENEVEGELVYRGPNVMLGYADAPQDLARGSEVTELRTGDLAVRNTQGLYRIVGRKGRFLKLYGLRISLDDVQDFVASQGFEGAAAGDDSGLAVAAVDIDDPEALAQAIVAKYKLSRAVVTVANVPSIPRLASGKVNFPAVAALRQTSMLKSAGKPSLREELAQLLGKDSISPEQSFAQAGGDSLNFIGASLLIEERLGFCPSGWEQMPVRQIEALQPVAEREPSVAGDIFMRCLAICLVIYHHSTEFAMDGAASALMMIAGYNFGRFQVDRVQSVGPWKTALPLLLRLVPVYYVIVISYFVLKGQIHWPTLLGYSNFQETFENGRAVIIFFWFIEAYVQIMVACILLASLPLIGALHRAKSWILPAGLLAVAVAFQVIGDMYPQSGFARFHTPFMTFLLFAVGWSATYCRDDIRRIVGGICFVCLLILFPENNTNSGYFMVLGTAIVLVWIPRISVYSPRMATLIARVSAASLYIYIMGPFVFYPLREIFGFNNVWMTLFLAIPGSVAAGIAVQKLVDRVADVIRKRKYAELQAGRPSSVEASQGS</sequence>
<evidence type="ECO:0000256" key="1">
    <source>
        <dbReference type="SAM" id="Phobius"/>
    </source>
</evidence>
<dbReference type="Proteomes" id="UP000515317">
    <property type="component" value="Chromosome"/>
</dbReference>
<dbReference type="InterPro" id="IPR050237">
    <property type="entry name" value="ATP-dep_AMP-bd_enzyme"/>
</dbReference>
<keyword evidence="1" id="KW-0472">Membrane</keyword>
<protein>
    <submittedName>
        <fullName evidence="4">AMP-dependent synthetase</fullName>
    </submittedName>
</protein>
<dbReference type="InterPro" id="IPR000873">
    <property type="entry name" value="AMP-dep_synth/lig_dom"/>
</dbReference>